<comment type="caution">
    <text evidence="2">The sequence shown here is derived from an EMBL/GenBank/DDBJ whole genome shotgun (WGS) entry which is preliminary data.</text>
</comment>
<dbReference type="PANTHER" id="PTHR40572">
    <property type="entry name" value="PROTEIN BAX"/>
    <property type="match status" value="1"/>
</dbReference>
<dbReference type="PANTHER" id="PTHR40572:SF1">
    <property type="entry name" value="PROTEIN BAX"/>
    <property type="match status" value="1"/>
</dbReference>
<evidence type="ECO:0000313" key="3">
    <source>
        <dbReference type="Proteomes" id="UP000267841"/>
    </source>
</evidence>
<protein>
    <submittedName>
        <fullName evidence="2">Bax protein</fullName>
    </submittedName>
</protein>
<dbReference type="RefSeq" id="WP_121010939.1">
    <property type="nucleotide sequence ID" value="NZ_RCCJ01000001.1"/>
</dbReference>
<dbReference type="InterPro" id="IPR053195">
    <property type="entry name" value="Bax-like"/>
</dbReference>
<organism evidence="2 3">
    <name type="scientific">Hydrogenivirga caldilitoris</name>
    <dbReference type="NCBI Taxonomy" id="246264"/>
    <lineage>
        <taxon>Bacteria</taxon>
        <taxon>Pseudomonadati</taxon>
        <taxon>Aquificota</taxon>
        <taxon>Aquificia</taxon>
        <taxon>Aquificales</taxon>
        <taxon>Aquificaceae</taxon>
        <taxon>Hydrogenivirga</taxon>
    </lineage>
</organism>
<dbReference type="Gene3D" id="1.10.530.10">
    <property type="match status" value="1"/>
</dbReference>
<dbReference type="OrthoDB" id="977752at2"/>
<dbReference type="EMBL" id="RCCJ01000001">
    <property type="protein sequence ID" value="RLJ70748.1"/>
    <property type="molecule type" value="Genomic_DNA"/>
</dbReference>
<dbReference type="Proteomes" id="UP000267841">
    <property type="component" value="Unassembled WGS sequence"/>
</dbReference>
<dbReference type="AlphaFoldDB" id="A0A497XPD9"/>
<accession>A0A497XPD9</accession>
<name>A0A497XPD9_9AQUI</name>
<dbReference type="GO" id="GO:0004040">
    <property type="term" value="F:amidase activity"/>
    <property type="evidence" value="ECO:0007669"/>
    <property type="project" value="InterPro"/>
</dbReference>
<feature type="domain" description="Mannosyl-glycoprotein endo-beta-N-acetylglucosamidase-like" evidence="1">
    <location>
        <begin position="121"/>
        <end position="275"/>
    </location>
</feature>
<evidence type="ECO:0000259" key="1">
    <source>
        <dbReference type="SMART" id="SM00047"/>
    </source>
</evidence>
<evidence type="ECO:0000313" key="2">
    <source>
        <dbReference type="EMBL" id="RLJ70748.1"/>
    </source>
</evidence>
<dbReference type="Pfam" id="PF01832">
    <property type="entry name" value="Glucosaminidase"/>
    <property type="match status" value="1"/>
</dbReference>
<dbReference type="InterPro" id="IPR002901">
    <property type="entry name" value="MGlyc_endo_b_GlcNAc-like_dom"/>
</dbReference>
<reference evidence="2 3" key="1">
    <citation type="submission" date="2018-10" db="EMBL/GenBank/DDBJ databases">
        <title>Genomic Encyclopedia of Archaeal and Bacterial Type Strains, Phase II (KMG-II): from individual species to whole genera.</title>
        <authorList>
            <person name="Goeker M."/>
        </authorList>
    </citation>
    <scope>NUCLEOTIDE SEQUENCE [LARGE SCALE GENOMIC DNA]</scope>
    <source>
        <strain evidence="2 3">DSM 16510</strain>
    </source>
</reference>
<sequence length="285" mass="32720">MRRAISLFTPLLLFLGVLFVSLNSFPDRKRIASILTGQVTLIKPPNIKVIYRSLNSPEDIINVRCEAVIPVTYTNAVSLAELQPEEKKRKFIDMVLPSVLIANYEVAQTRKNLSKILEKLDLGYKLSRAEREFVESVLGRCKSESIEDALLKAHPVPPSLVIAQAAIESGWGTSRFFLEGNNLFGIWAFKDKSNAIEAQENNVHLRAYSSILDAVRDYMYNVNAGWAYEKFRKYRLKGFGSVKLLKFLEFYSIERGRYVRKLRRIIKENNLTELDYCVLDPSYLR</sequence>
<gene>
    <name evidence="2" type="ORF">BCF55_1031</name>
</gene>
<dbReference type="SMART" id="SM00047">
    <property type="entry name" value="LYZ2"/>
    <property type="match status" value="1"/>
</dbReference>
<keyword evidence="3" id="KW-1185">Reference proteome</keyword>
<proteinExistence type="predicted"/>